<feature type="transmembrane region" description="Helical" evidence="6">
    <location>
        <begin position="329"/>
        <end position="352"/>
    </location>
</feature>
<dbReference type="STRING" id="27334.A0A0A2I1Z6"/>
<gene>
    <name evidence="7" type="ORF">PEX2_093300</name>
</gene>
<dbReference type="HOGENOM" id="CLU_001265_0_5_1"/>
<dbReference type="Pfam" id="PF07690">
    <property type="entry name" value="MFS_1"/>
    <property type="match status" value="1"/>
</dbReference>
<dbReference type="GO" id="GO:0033229">
    <property type="term" value="F:cysteine transmembrane transporter activity"/>
    <property type="evidence" value="ECO:0007669"/>
    <property type="project" value="TreeGrafter"/>
</dbReference>
<reference evidence="7 8" key="1">
    <citation type="journal article" date="2015" name="Mol. Plant Microbe Interact.">
        <title>Genome, transcriptome, and functional analyses of Penicillium expansum provide new insights into secondary metabolism and pathogenicity.</title>
        <authorList>
            <person name="Ballester A.R."/>
            <person name="Marcet-Houben M."/>
            <person name="Levin E."/>
            <person name="Sela N."/>
            <person name="Selma-Lazaro C."/>
            <person name="Carmona L."/>
            <person name="Wisniewski M."/>
            <person name="Droby S."/>
            <person name="Gonzalez-Candelas L."/>
            <person name="Gabaldon T."/>
        </authorList>
    </citation>
    <scope>NUCLEOTIDE SEQUENCE [LARGE SCALE GENOMIC DNA]</scope>
    <source>
        <strain evidence="7 8">MD-8</strain>
    </source>
</reference>
<keyword evidence="5 6" id="KW-0472">Membrane</keyword>
<protein>
    <submittedName>
        <fullName evidence="7">Major facilitator superfamily domain, general substrate transporter</fullName>
    </submittedName>
</protein>
<accession>A0A0A2I1Z6</accession>
<dbReference type="AlphaFoldDB" id="A0A0A2I1Z6"/>
<keyword evidence="4 6" id="KW-1133">Transmembrane helix</keyword>
<keyword evidence="8" id="KW-1185">Reference proteome</keyword>
<dbReference type="OrthoDB" id="6730379at2759"/>
<evidence type="ECO:0000256" key="6">
    <source>
        <dbReference type="SAM" id="Phobius"/>
    </source>
</evidence>
<dbReference type="PhylomeDB" id="A0A0A2I1Z6"/>
<dbReference type="PANTHER" id="PTHR43791">
    <property type="entry name" value="PERMEASE-RELATED"/>
    <property type="match status" value="1"/>
</dbReference>
<feature type="transmembrane region" description="Helical" evidence="6">
    <location>
        <begin position="359"/>
        <end position="380"/>
    </location>
</feature>
<feature type="transmembrane region" description="Helical" evidence="6">
    <location>
        <begin position="64"/>
        <end position="81"/>
    </location>
</feature>
<dbReference type="InterPro" id="IPR036259">
    <property type="entry name" value="MFS_trans_sf"/>
</dbReference>
<dbReference type="VEuPathDB" id="FungiDB:PEXP_063750"/>
<evidence type="ECO:0000256" key="2">
    <source>
        <dbReference type="ARBA" id="ARBA00022448"/>
    </source>
</evidence>
<dbReference type="GO" id="GO:0016020">
    <property type="term" value="C:membrane"/>
    <property type="evidence" value="ECO:0007669"/>
    <property type="project" value="UniProtKB-SubCell"/>
</dbReference>
<comment type="caution">
    <text evidence="7">The sequence shown here is derived from an EMBL/GenBank/DDBJ whole genome shotgun (WGS) entry which is preliminary data.</text>
</comment>
<evidence type="ECO:0000313" key="7">
    <source>
        <dbReference type="EMBL" id="KGO58975.1"/>
    </source>
</evidence>
<dbReference type="InterPro" id="IPR011701">
    <property type="entry name" value="MFS"/>
</dbReference>
<dbReference type="SUPFAM" id="SSF103473">
    <property type="entry name" value="MFS general substrate transporter"/>
    <property type="match status" value="1"/>
</dbReference>
<evidence type="ECO:0000256" key="5">
    <source>
        <dbReference type="ARBA" id="ARBA00023136"/>
    </source>
</evidence>
<dbReference type="Proteomes" id="UP000030143">
    <property type="component" value="Unassembled WGS sequence"/>
</dbReference>
<comment type="subcellular location">
    <subcellularLocation>
        <location evidence="1">Membrane</location>
        <topology evidence="1">Multi-pass membrane protein</topology>
    </subcellularLocation>
</comment>
<keyword evidence="2" id="KW-0813">Transport</keyword>
<dbReference type="RefSeq" id="XP_016600316.1">
    <property type="nucleotide sequence ID" value="XM_016746600.1"/>
</dbReference>
<evidence type="ECO:0000256" key="4">
    <source>
        <dbReference type="ARBA" id="ARBA00022989"/>
    </source>
</evidence>
<feature type="transmembrane region" description="Helical" evidence="6">
    <location>
        <begin position="453"/>
        <end position="475"/>
    </location>
</feature>
<dbReference type="EMBL" id="JQFZ01000110">
    <property type="protein sequence ID" value="KGO58975.1"/>
    <property type="molecule type" value="Genomic_DNA"/>
</dbReference>
<dbReference type="Gene3D" id="1.20.1250.20">
    <property type="entry name" value="MFS general substrate transporter like domains"/>
    <property type="match status" value="1"/>
</dbReference>
<feature type="transmembrane region" description="Helical" evidence="6">
    <location>
        <begin position="227"/>
        <end position="247"/>
    </location>
</feature>
<feature type="transmembrane region" description="Helical" evidence="6">
    <location>
        <begin position="290"/>
        <end position="309"/>
    </location>
</feature>
<dbReference type="PANTHER" id="PTHR43791:SF63">
    <property type="entry name" value="HIGH AFFINITY CYSTEINE TRANSPORTER"/>
    <property type="match status" value="1"/>
</dbReference>
<name>A0A0A2I1Z6_PENEN</name>
<keyword evidence="3 6" id="KW-0812">Transmembrane</keyword>
<evidence type="ECO:0000256" key="1">
    <source>
        <dbReference type="ARBA" id="ARBA00004141"/>
    </source>
</evidence>
<organism evidence="7 8">
    <name type="scientific">Penicillium expansum</name>
    <name type="common">Blue mold rot fungus</name>
    <dbReference type="NCBI Taxonomy" id="27334"/>
    <lineage>
        <taxon>Eukaryota</taxon>
        <taxon>Fungi</taxon>
        <taxon>Dikarya</taxon>
        <taxon>Ascomycota</taxon>
        <taxon>Pezizomycotina</taxon>
        <taxon>Eurotiomycetes</taxon>
        <taxon>Eurotiomycetidae</taxon>
        <taxon>Eurotiales</taxon>
        <taxon>Aspergillaceae</taxon>
        <taxon>Penicillium</taxon>
    </lineage>
</organism>
<evidence type="ECO:0000256" key="3">
    <source>
        <dbReference type="ARBA" id="ARBA00022692"/>
    </source>
</evidence>
<sequence length="533" mass="59133">MASEKQTPTVTTQDASNVALQEENPHLKTITANKADETLKIVEEYGGEIGAPTPQESKKLRRKLYFRLVLLLIVIDLMLFIDKATLGQAVLLGIMDDTNLTNATYNNLNTIFYTGYIVGQIPGQFLIQRFPLGKYVSISIFLWAVIVFCHAAATSYAGLIPLRFLLGFVESALVPAMETTMGMFFTPHELHHVQPIFWISCVGSSVPAGLLAYALLFSKSSVSPWKFFMVATGGLTLLLSVLSWFCYPDNPGKAKFLTNKEKVQVIQRVHEATRSSIEQKTFKKHHFYEALADPITWLFTLAAFCLNLANNLAFQMSILLLSLGIGNLGSTLITVASGGFAVSVAVVASLLLRFFPGYSAWWATLWVLPAIAGSIGMVALAWDKTLPLLTCLLLGVTTWGMTYIIAFVWASSSSAGYTKKLTRNALFMMGYGISNIISPQLWKSEGPRYYGTWIAQTIVSFVLTPLLLLTIRFILLRRNKERRAWIEEQAALGNYGEGYVEEIDADGNMVKTKVDVSVLDLSDLENKFFIYPL</sequence>
<feature type="transmembrane region" description="Helical" evidence="6">
    <location>
        <begin position="164"/>
        <end position="184"/>
    </location>
</feature>
<feature type="transmembrane region" description="Helical" evidence="6">
    <location>
        <begin position="139"/>
        <end position="158"/>
    </location>
</feature>
<feature type="transmembrane region" description="Helical" evidence="6">
    <location>
        <begin position="386"/>
        <end position="409"/>
    </location>
</feature>
<evidence type="ECO:0000313" key="8">
    <source>
        <dbReference type="Proteomes" id="UP000030143"/>
    </source>
</evidence>
<dbReference type="GeneID" id="27682020"/>
<proteinExistence type="predicted"/>
<feature type="transmembrane region" description="Helical" evidence="6">
    <location>
        <begin position="196"/>
        <end position="215"/>
    </location>
</feature>